<feature type="domain" description="Ig-like" evidence="3">
    <location>
        <begin position="365"/>
        <end position="437"/>
    </location>
</feature>
<dbReference type="SUPFAM" id="SSF48726">
    <property type="entry name" value="Immunoglobulin"/>
    <property type="match status" value="5"/>
</dbReference>
<evidence type="ECO:0000259" key="3">
    <source>
        <dbReference type="PROSITE" id="PS50835"/>
    </source>
</evidence>
<dbReference type="FunFam" id="2.60.40.10:FF:002350">
    <property type="entry name" value="Immunoglobulin heavy variable 1-4"/>
    <property type="match status" value="1"/>
</dbReference>
<sequence>MCCLLFCRYQGSNNESESVVKSPGEPHKLTCTYSGFRGDPNNTGKGLEWIASISTGSSIYYSESVKNRFTISRDNSRKQVYLQMNSLRAEDSAVYYSLCYYDAFDYWGKGTMVTVSSAPSQAPNVFPLMPCGPQSRDTVTLGCLAVDFSPSSLTFSWTQGSNNLENITQYPSILKNDKYLGISQVEVSRQDWDAKKTFQCAANHLGERTKSLPFTKQGNSLLLQKSVCRPSVFMLPPVEHAKNKEVTLTCSVKDFFPEEVYVAWLVDDDVVDSKYKTSTTSPVEKEGSYLVYSQLTLTDDQWKQSGVVYSCAVYHESITNSTRSIVRSIAFSTDDKNNLVNLNLNISEKCKHDELVFSKSGQHKLLCSASGFNPQISWFSDSESKSASSTDISMDTNGRVTVISRLDVLQTEWKTGKTFTCEVFDRFLNKRDRKDINLNPPTVRIVEPSAAELSVSDILTLTCLVSGYFPSNISVHWKENGQKVSSSRYINSPSFKDPDSSSYSMSSRLNVSQTNDKKSTYTCVVRHESSNSPFESSIKDVFASKASSVCLQLTPYPG</sequence>
<reference evidence="4" key="3">
    <citation type="submission" date="2025-08" db="UniProtKB">
        <authorList>
            <consortium name="Ensembl"/>
        </authorList>
    </citation>
    <scope>IDENTIFICATION</scope>
    <source>
        <strain evidence="4">HSOK</strain>
    </source>
</reference>
<dbReference type="SMART" id="SM00409">
    <property type="entry name" value="IG"/>
    <property type="match status" value="4"/>
</dbReference>
<dbReference type="InterPro" id="IPR003597">
    <property type="entry name" value="Ig_C1-set"/>
</dbReference>
<reference evidence="4" key="4">
    <citation type="submission" date="2025-09" db="UniProtKB">
        <authorList>
            <consortium name="Ensembl"/>
        </authorList>
    </citation>
    <scope>IDENTIFICATION</scope>
    <source>
        <strain evidence="4">HSOK</strain>
    </source>
</reference>
<dbReference type="InterPro" id="IPR036179">
    <property type="entry name" value="Ig-like_dom_sf"/>
</dbReference>
<dbReference type="AlphaFoldDB" id="A0A3P9GZF7"/>
<evidence type="ECO:0000313" key="4">
    <source>
        <dbReference type="Ensembl" id="ENSORLP00015000961.1"/>
    </source>
</evidence>
<dbReference type="PROSITE" id="PS50835">
    <property type="entry name" value="IG_LIKE"/>
    <property type="match status" value="4"/>
</dbReference>
<evidence type="ECO:0000313" key="5">
    <source>
        <dbReference type="Proteomes" id="UP000265200"/>
    </source>
</evidence>
<keyword evidence="1" id="KW-0393">Immunoglobulin domain</keyword>
<evidence type="ECO:0000256" key="1">
    <source>
        <dbReference type="ARBA" id="ARBA00023319"/>
    </source>
</evidence>
<feature type="region of interest" description="Disordered" evidence="2">
    <location>
        <begin position="487"/>
        <end position="511"/>
    </location>
</feature>
<feature type="domain" description="Ig-like" evidence="3">
    <location>
        <begin position="123"/>
        <end position="213"/>
    </location>
</feature>
<feature type="compositionally biased region" description="Low complexity" evidence="2">
    <location>
        <begin position="492"/>
        <end position="511"/>
    </location>
</feature>
<dbReference type="InterPro" id="IPR003599">
    <property type="entry name" value="Ig_sub"/>
</dbReference>
<organism evidence="4 5">
    <name type="scientific">Oryzias latipes</name>
    <name type="common">Japanese rice fish</name>
    <name type="synonym">Japanese killifish</name>
    <dbReference type="NCBI Taxonomy" id="8090"/>
    <lineage>
        <taxon>Eukaryota</taxon>
        <taxon>Metazoa</taxon>
        <taxon>Chordata</taxon>
        <taxon>Craniata</taxon>
        <taxon>Vertebrata</taxon>
        <taxon>Euteleostomi</taxon>
        <taxon>Actinopterygii</taxon>
        <taxon>Neopterygii</taxon>
        <taxon>Teleostei</taxon>
        <taxon>Neoteleostei</taxon>
        <taxon>Acanthomorphata</taxon>
        <taxon>Ovalentaria</taxon>
        <taxon>Atherinomorphae</taxon>
        <taxon>Beloniformes</taxon>
        <taxon>Adrianichthyidae</taxon>
        <taxon>Oryziinae</taxon>
        <taxon>Oryzias</taxon>
    </lineage>
</organism>
<dbReference type="SMART" id="SM00406">
    <property type="entry name" value="IGv"/>
    <property type="match status" value="1"/>
</dbReference>
<evidence type="ECO:0000256" key="2">
    <source>
        <dbReference type="SAM" id="MobiDB-lite"/>
    </source>
</evidence>
<dbReference type="FunFam" id="2.60.40.10:FF:000463">
    <property type="entry name" value="Immunoglobulin heavy constant gamma 1"/>
    <property type="match status" value="2"/>
</dbReference>
<dbReference type="Ensembl" id="ENSORLT00015013449.1">
    <property type="protein sequence ID" value="ENSORLP00015000961.1"/>
    <property type="gene ID" value="ENSORLG00015001640.1"/>
</dbReference>
<dbReference type="PANTHER" id="PTHR23411">
    <property type="entry name" value="TAPASIN"/>
    <property type="match status" value="1"/>
</dbReference>
<feature type="domain" description="Ig-like" evidence="3">
    <location>
        <begin position="230"/>
        <end position="330"/>
    </location>
</feature>
<dbReference type="InterPro" id="IPR013783">
    <property type="entry name" value="Ig-like_fold"/>
</dbReference>
<protein>
    <recommendedName>
        <fullName evidence="3">Ig-like domain-containing protein</fullName>
    </recommendedName>
</protein>
<dbReference type="Pfam" id="PF07654">
    <property type="entry name" value="C1-set"/>
    <property type="match status" value="4"/>
</dbReference>
<dbReference type="InterPro" id="IPR050380">
    <property type="entry name" value="Immune_Resp_Modulators"/>
</dbReference>
<proteinExistence type="predicted"/>
<reference evidence="4 5" key="2">
    <citation type="submission" date="2017-04" db="EMBL/GenBank/DDBJ databases">
        <title>CpG methylation of centromeres and impact of large insertions on vertebrate speciation.</title>
        <authorList>
            <person name="Ichikawa K."/>
            <person name="Yoshimura J."/>
            <person name="Morishita S."/>
        </authorList>
    </citation>
    <scope>NUCLEOTIDE SEQUENCE</scope>
    <source>
        <strain evidence="4 5">HSOK</strain>
    </source>
</reference>
<feature type="domain" description="Ig-like" evidence="3">
    <location>
        <begin position="441"/>
        <end position="539"/>
    </location>
</feature>
<accession>A0A3P9GZF7</accession>
<dbReference type="InterPro" id="IPR007110">
    <property type="entry name" value="Ig-like_dom"/>
</dbReference>
<name>A0A3P9GZF7_ORYLA</name>
<dbReference type="Gene3D" id="2.60.40.10">
    <property type="entry name" value="Immunoglobulins"/>
    <property type="match status" value="5"/>
</dbReference>
<dbReference type="Pfam" id="PF07686">
    <property type="entry name" value="V-set"/>
    <property type="match status" value="1"/>
</dbReference>
<dbReference type="SMART" id="SM00407">
    <property type="entry name" value="IGc1"/>
    <property type="match status" value="4"/>
</dbReference>
<dbReference type="Proteomes" id="UP000265200">
    <property type="component" value="Chromosome 8"/>
</dbReference>
<dbReference type="InterPro" id="IPR013106">
    <property type="entry name" value="Ig_V-set"/>
</dbReference>
<reference key="1">
    <citation type="journal article" date="2007" name="Nature">
        <title>The medaka draft genome and insights into vertebrate genome evolution.</title>
        <authorList>
            <person name="Kasahara M."/>
            <person name="Naruse K."/>
            <person name="Sasaki S."/>
            <person name="Nakatani Y."/>
            <person name="Qu W."/>
            <person name="Ahsan B."/>
            <person name="Yamada T."/>
            <person name="Nagayasu Y."/>
            <person name="Doi K."/>
            <person name="Kasai Y."/>
            <person name="Jindo T."/>
            <person name="Kobayashi D."/>
            <person name="Shimada A."/>
            <person name="Toyoda A."/>
            <person name="Kuroki Y."/>
            <person name="Fujiyama A."/>
            <person name="Sasaki T."/>
            <person name="Shimizu A."/>
            <person name="Asakawa S."/>
            <person name="Shimizu N."/>
            <person name="Hashimoto S."/>
            <person name="Yang J."/>
            <person name="Lee Y."/>
            <person name="Matsushima K."/>
            <person name="Sugano S."/>
            <person name="Sakaizumi M."/>
            <person name="Narita T."/>
            <person name="Ohishi K."/>
            <person name="Haga S."/>
            <person name="Ohta F."/>
            <person name="Nomoto H."/>
            <person name="Nogata K."/>
            <person name="Morishita T."/>
            <person name="Endo T."/>
            <person name="Shin-I T."/>
            <person name="Takeda H."/>
            <person name="Morishita S."/>
            <person name="Kohara Y."/>
        </authorList>
    </citation>
    <scope>NUCLEOTIDE SEQUENCE [LARGE SCALE GENOMIC DNA]</scope>
    <source>
        <strain>Hd-rR</strain>
    </source>
</reference>
<dbReference type="PROSITE" id="PS00290">
    <property type="entry name" value="IG_MHC"/>
    <property type="match status" value="1"/>
</dbReference>
<dbReference type="InterPro" id="IPR003006">
    <property type="entry name" value="Ig/MHC_CS"/>
</dbReference>